<proteinExistence type="predicted"/>
<dbReference type="AlphaFoldDB" id="A0ABD1L3Q9"/>
<evidence type="ECO:0000256" key="1">
    <source>
        <dbReference type="SAM" id="MobiDB-lite"/>
    </source>
</evidence>
<dbReference type="PANTHER" id="PTHR33710">
    <property type="entry name" value="BNAC02G09200D PROTEIN"/>
    <property type="match status" value="1"/>
</dbReference>
<gene>
    <name evidence="2" type="ORF">Fmac_031551</name>
</gene>
<evidence type="ECO:0000313" key="2">
    <source>
        <dbReference type="EMBL" id="KAL2317675.1"/>
    </source>
</evidence>
<dbReference type="InterPro" id="IPR036691">
    <property type="entry name" value="Endo/exonu/phosph_ase_sf"/>
</dbReference>
<dbReference type="SUPFAM" id="SSF56219">
    <property type="entry name" value="DNase I-like"/>
    <property type="match status" value="1"/>
</dbReference>
<keyword evidence="3" id="KW-1185">Reference proteome</keyword>
<evidence type="ECO:0000313" key="3">
    <source>
        <dbReference type="Proteomes" id="UP001603857"/>
    </source>
</evidence>
<organism evidence="2 3">
    <name type="scientific">Flemingia macrophylla</name>
    <dbReference type="NCBI Taxonomy" id="520843"/>
    <lineage>
        <taxon>Eukaryota</taxon>
        <taxon>Viridiplantae</taxon>
        <taxon>Streptophyta</taxon>
        <taxon>Embryophyta</taxon>
        <taxon>Tracheophyta</taxon>
        <taxon>Spermatophyta</taxon>
        <taxon>Magnoliopsida</taxon>
        <taxon>eudicotyledons</taxon>
        <taxon>Gunneridae</taxon>
        <taxon>Pentapetalae</taxon>
        <taxon>rosids</taxon>
        <taxon>fabids</taxon>
        <taxon>Fabales</taxon>
        <taxon>Fabaceae</taxon>
        <taxon>Papilionoideae</taxon>
        <taxon>50 kb inversion clade</taxon>
        <taxon>NPAAA clade</taxon>
        <taxon>indigoferoid/millettioid clade</taxon>
        <taxon>Phaseoleae</taxon>
        <taxon>Flemingia</taxon>
    </lineage>
</organism>
<feature type="region of interest" description="Disordered" evidence="1">
    <location>
        <begin position="403"/>
        <end position="453"/>
    </location>
</feature>
<protein>
    <submittedName>
        <fullName evidence="2">Uncharacterized protein</fullName>
    </submittedName>
</protein>
<feature type="compositionally biased region" description="Low complexity" evidence="1">
    <location>
        <begin position="403"/>
        <end position="414"/>
    </location>
</feature>
<name>A0ABD1L3Q9_9FABA</name>
<dbReference type="PANTHER" id="PTHR33710:SF77">
    <property type="entry name" value="DNASE I-LIKE SUPERFAMILY PROTEIN"/>
    <property type="match status" value="1"/>
</dbReference>
<dbReference type="EMBL" id="JBGMDY010000011">
    <property type="protein sequence ID" value="KAL2317675.1"/>
    <property type="molecule type" value="Genomic_DNA"/>
</dbReference>
<sequence>MHKPDILALAEPWTSLEKVETSYWEAFALHMVATNDRSSLAPNLCYPKSMEMWQDLSALLHQHMGPWMINGDFNAVRGTHEQHGQLPPNCTACDDYKIWTKNHQLLHIPTKGNAFTWTNGRKRDKKICMRLDRAICNGATLVQWTNIMFNTLVRSQSNHHSLLLSKSSMEVQRCGHFKFLDMWLSHPGCRSLVAETWATTVIGCPMAWLKAKLKLLKQWLRTCGGIWRCNSYGIGSMFSLAVNCSSPCLDLNVLPSTPHPPPLVHLRHHPHLCRAPGHVVLQDPLPRLQRRQQRRVVQELLHALDRLRRGGELRRRVSSFSATFDPAPLETVSFGADVAETVSFGTEVVALGFRNGCEGRGRGNLYHARCLRHLPSRSLPPPPPFAPSAMHATSPRTLCLRSASATSPHTSASDLPPPPPLALSASDLPLSPRLAPSASDLPPPPPLAPSASDLPPLPPLACSVMRATSAASPHAWSSEKIGFREYFTILIKYEV</sequence>
<comment type="caution">
    <text evidence="2">The sequence shown here is derived from an EMBL/GenBank/DDBJ whole genome shotgun (WGS) entry which is preliminary data.</text>
</comment>
<reference evidence="2 3" key="1">
    <citation type="submission" date="2024-08" db="EMBL/GenBank/DDBJ databases">
        <title>Insights into the chromosomal genome structure of Flemingia macrophylla.</title>
        <authorList>
            <person name="Ding Y."/>
            <person name="Zhao Y."/>
            <person name="Bi W."/>
            <person name="Wu M."/>
            <person name="Zhao G."/>
            <person name="Gong Y."/>
            <person name="Li W."/>
            <person name="Zhang P."/>
        </authorList>
    </citation>
    <scope>NUCLEOTIDE SEQUENCE [LARGE SCALE GENOMIC DNA]</scope>
    <source>
        <strain evidence="2">DYQJB</strain>
        <tissue evidence="2">Leaf</tissue>
    </source>
</reference>
<feature type="compositionally biased region" description="Low complexity" evidence="1">
    <location>
        <begin position="422"/>
        <end position="440"/>
    </location>
</feature>
<dbReference type="Proteomes" id="UP001603857">
    <property type="component" value="Unassembled WGS sequence"/>
</dbReference>
<accession>A0ABD1L3Q9</accession>
<dbReference type="Gene3D" id="3.60.10.10">
    <property type="entry name" value="Endonuclease/exonuclease/phosphatase"/>
    <property type="match status" value="1"/>
</dbReference>